<evidence type="ECO:0000313" key="1">
    <source>
        <dbReference type="EMBL" id="BBH50655.1"/>
    </source>
</evidence>
<dbReference type="Gene3D" id="3.40.50.300">
    <property type="entry name" value="P-loop containing nucleotide triphosphate hydrolases"/>
    <property type="match status" value="1"/>
</dbReference>
<reference evidence="2" key="1">
    <citation type="submission" date="2018-11" db="EMBL/GenBank/DDBJ databases">
        <title>Comparative genomics of Parolsenella catena and Libanicoccus massiliensis: Reclassification of Libanicoccus massiliensis as Parolsenella massiliensis comb. nov.</title>
        <authorList>
            <person name="Sakamoto M."/>
            <person name="Ikeyama N."/>
            <person name="Murakami T."/>
            <person name="Mori H."/>
            <person name="Yuki M."/>
            <person name="Ohkuma M."/>
        </authorList>
    </citation>
    <scope>NUCLEOTIDE SEQUENCE [LARGE SCALE GENOMIC DNA]</scope>
    <source>
        <strain evidence="2">JCM 31932</strain>
    </source>
</reference>
<gene>
    <name evidence="1" type="ORF">Pcatena_12420</name>
</gene>
<evidence type="ECO:0008006" key="3">
    <source>
        <dbReference type="Google" id="ProtNLM"/>
    </source>
</evidence>
<keyword evidence="2" id="KW-1185">Reference proteome</keyword>
<dbReference type="OrthoDB" id="9809324at2"/>
<dbReference type="EMBL" id="AP019367">
    <property type="protein sequence ID" value="BBH50655.1"/>
    <property type="molecule type" value="Genomic_DNA"/>
</dbReference>
<dbReference type="Proteomes" id="UP000273154">
    <property type="component" value="Chromosome"/>
</dbReference>
<dbReference type="AlphaFoldDB" id="A0A3G9KAZ6"/>
<protein>
    <recommendedName>
        <fullName evidence="3">ATPase AAA-type core domain-containing protein</fullName>
    </recommendedName>
</protein>
<sequence length="406" mass="45039">MRLLKLRVDGLTLFKNKRLELDFIATDRVSRDEEGNVSDVTQLAGGSAVYTQNVMGIVGVNAAGKTTVLNLVRFVLGYMSGNYVMRQFTTGANLMGKLEDRMTISCAFYEKGSYYLIESQLKAAAKRGDTTRMVEGSLVAPLVFEDEWLWACPARMSRKAILDIDQLKSDSTLLLKRNGGAGDEHVLNDAQRTFLGDDMSIVSIITGRKSVPVEYPERALPLVSLPTPVVQAFDSSVEYLNWNNENQVFHLKFKNEDAERVVNAAVATAMLSNGTVVGAELVDRAIGALKSGGYLIVDEIETGLNRSLVGTIIELFASPVTNPHGATLLFSTHYSELLDVLRRKDNVIVLVRNESFETEVIKYSDRIARIENKKSDVIINNVIKGSMPKYPDVRAMRNYVRERVNG</sequence>
<proteinExistence type="predicted"/>
<dbReference type="SUPFAM" id="SSF52540">
    <property type="entry name" value="P-loop containing nucleoside triphosphate hydrolases"/>
    <property type="match status" value="1"/>
</dbReference>
<dbReference type="KEGG" id="pcat:Pcatena_12420"/>
<name>A0A3G9KAZ6_9ACTN</name>
<dbReference type="InterPro" id="IPR027417">
    <property type="entry name" value="P-loop_NTPase"/>
</dbReference>
<evidence type="ECO:0000313" key="2">
    <source>
        <dbReference type="Proteomes" id="UP000273154"/>
    </source>
</evidence>
<organism evidence="1 2">
    <name type="scientific">Parolsenella catena</name>
    <dbReference type="NCBI Taxonomy" id="2003188"/>
    <lineage>
        <taxon>Bacteria</taxon>
        <taxon>Bacillati</taxon>
        <taxon>Actinomycetota</taxon>
        <taxon>Coriobacteriia</taxon>
        <taxon>Coriobacteriales</taxon>
        <taxon>Atopobiaceae</taxon>
        <taxon>Parolsenella</taxon>
    </lineage>
</organism>
<accession>A0A3G9KAZ6</accession>